<reference evidence="2 3" key="1">
    <citation type="journal article" date="2023" name="Plants (Basel)">
        <title>Bridging the Gap: Combining Genomics and Transcriptomics Approaches to Understand Stylosanthes scabra, an Orphan Legume from the Brazilian Caatinga.</title>
        <authorList>
            <person name="Ferreira-Neto J.R.C."/>
            <person name="da Silva M.D."/>
            <person name="Binneck E."/>
            <person name="de Melo N.F."/>
            <person name="da Silva R.H."/>
            <person name="de Melo A.L.T.M."/>
            <person name="Pandolfi V."/>
            <person name="Bustamante F.O."/>
            <person name="Brasileiro-Vidal A.C."/>
            <person name="Benko-Iseppon A.M."/>
        </authorList>
    </citation>
    <scope>NUCLEOTIDE SEQUENCE [LARGE SCALE GENOMIC DNA]</scope>
    <source>
        <tissue evidence="2">Leaves</tissue>
    </source>
</reference>
<dbReference type="Proteomes" id="UP001341840">
    <property type="component" value="Unassembled WGS sequence"/>
</dbReference>
<dbReference type="EMBL" id="JASCZI010122136">
    <property type="protein sequence ID" value="MED6163765.1"/>
    <property type="molecule type" value="Genomic_DNA"/>
</dbReference>
<evidence type="ECO:0000313" key="3">
    <source>
        <dbReference type="Proteomes" id="UP001341840"/>
    </source>
</evidence>
<keyword evidence="3" id="KW-1185">Reference proteome</keyword>
<accession>A0ABU6UTD3</accession>
<feature type="compositionally biased region" description="Basic and acidic residues" evidence="1">
    <location>
        <begin position="24"/>
        <end position="34"/>
    </location>
</feature>
<protein>
    <submittedName>
        <fullName evidence="2">Uncharacterized protein</fullName>
    </submittedName>
</protein>
<name>A0ABU6UTD3_9FABA</name>
<comment type="caution">
    <text evidence="2">The sequence shown here is derived from an EMBL/GenBank/DDBJ whole genome shotgun (WGS) entry which is preliminary data.</text>
</comment>
<evidence type="ECO:0000256" key="1">
    <source>
        <dbReference type="SAM" id="MobiDB-lite"/>
    </source>
</evidence>
<feature type="compositionally biased region" description="Polar residues" evidence="1">
    <location>
        <begin position="1"/>
        <end position="15"/>
    </location>
</feature>
<proteinExistence type="predicted"/>
<gene>
    <name evidence="2" type="ORF">PIB30_083202</name>
</gene>
<sequence length="74" mass="8434">MLVFPTCSNGSSATSRSKRQRGFPHGDDHSDGPRPRSSYMRATAYRRLFARGMYFARKIECQFRSCQDEPGLKA</sequence>
<feature type="region of interest" description="Disordered" evidence="1">
    <location>
        <begin position="1"/>
        <end position="38"/>
    </location>
</feature>
<organism evidence="2 3">
    <name type="scientific">Stylosanthes scabra</name>
    <dbReference type="NCBI Taxonomy" id="79078"/>
    <lineage>
        <taxon>Eukaryota</taxon>
        <taxon>Viridiplantae</taxon>
        <taxon>Streptophyta</taxon>
        <taxon>Embryophyta</taxon>
        <taxon>Tracheophyta</taxon>
        <taxon>Spermatophyta</taxon>
        <taxon>Magnoliopsida</taxon>
        <taxon>eudicotyledons</taxon>
        <taxon>Gunneridae</taxon>
        <taxon>Pentapetalae</taxon>
        <taxon>rosids</taxon>
        <taxon>fabids</taxon>
        <taxon>Fabales</taxon>
        <taxon>Fabaceae</taxon>
        <taxon>Papilionoideae</taxon>
        <taxon>50 kb inversion clade</taxon>
        <taxon>dalbergioids sensu lato</taxon>
        <taxon>Dalbergieae</taxon>
        <taxon>Pterocarpus clade</taxon>
        <taxon>Stylosanthes</taxon>
    </lineage>
</organism>
<evidence type="ECO:0000313" key="2">
    <source>
        <dbReference type="EMBL" id="MED6163765.1"/>
    </source>
</evidence>